<dbReference type="AlphaFoldDB" id="A0AAP0JKL7"/>
<comment type="caution">
    <text evidence="1">The sequence shown here is derived from an EMBL/GenBank/DDBJ whole genome shotgun (WGS) entry which is preliminary data.</text>
</comment>
<proteinExistence type="predicted"/>
<evidence type="ECO:0000313" key="1">
    <source>
        <dbReference type="EMBL" id="KAK9134898.1"/>
    </source>
</evidence>
<accession>A0AAP0JKL7</accession>
<name>A0AAP0JKL7_9MAGN</name>
<organism evidence="1 2">
    <name type="scientific">Stephania yunnanensis</name>
    <dbReference type="NCBI Taxonomy" id="152371"/>
    <lineage>
        <taxon>Eukaryota</taxon>
        <taxon>Viridiplantae</taxon>
        <taxon>Streptophyta</taxon>
        <taxon>Embryophyta</taxon>
        <taxon>Tracheophyta</taxon>
        <taxon>Spermatophyta</taxon>
        <taxon>Magnoliopsida</taxon>
        <taxon>Ranunculales</taxon>
        <taxon>Menispermaceae</taxon>
        <taxon>Menispermoideae</taxon>
        <taxon>Cissampelideae</taxon>
        <taxon>Stephania</taxon>
    </lineage>
</organism>
<sequence length="142" mass="16122">MIKCRSSQSLLKDRQKEPQIYQIEKKFLGLPVLGDSYLVNARQDKNHPGFSKATLTALLEARPSHAKDKTNKFALGLNIAASKLMDNLSKTFPNASYMFKDDYYVVANYRDTNHDHEYLLGNKVLNRPGMRTSHGLSHSCFS</sequence>
<protein>
    <submittedName>
        <fullName evidence="1">Uncharacterized protein</fullName>
    </submittedName>
</protein>
<dbReference type="Proteomes" id="UP001420932">
    <property type="component" value="Unassembled WGS sequence"/>
</dbReference>
<gene>
    <name evidence="1" type="ORF">Syun_014228</name>
</gene>
<reference evidence="1 2" key="1">
    <citation type="submission" date="2024-01" db="EMBL/GenBank/DDBJ databases">
        <title>Genome assemblies of Stephania.</title>
        <authorList>
            <person name="Yang L."/>
        </authorList>
    </citation>
    <scope>NUCLEOTIDE SEQUENCE [LARGE SCALE GENOMIC DNA]</scope>
    <source>
        <strain evidence="1">YNDBR</strain>
        <tissue evidence="1">Leaf</tissue>
    </source>
</reference>
<dbReference type="EMBL" id="JBBNAF010000006">
    <property type="protein sequence ID" value="KAK9134898.1"/>
    <property type="molecule type" value="Genomic_DNA"/>
</dbReference>
<keyword evidence="2" id="KW-1185">Reference proteome</keyword>
<evidence type="ECO:0000313" key="2">
    <source>
        <dbReference type="Proteomes" id="UP001420932"/>
    </source>
</evidence>